<dbReference type="EMBL" id="BARW01006069">
    <property type="protein sequence ID" value="GAI85906.1"/>
    <property type="molecule type" value="Genomic_DNA"/>
</dbReference>
<dbReference type="AlphaFoldDB" id="X1T3D1"/>
<evidence type="ECO:0000313" key="1">
    <source>
        <dbReference type="EMBL" id="GAI85906.1"/>
    </source>
</evidence>
<proteinExistence type="predicted"/>
<comment type="caution">
    <text evidence="1">The sequence shown here is derived from an EMBL/GenBank/DDBJ whole genome shotgun (WGS) entry which is preliminary data.</text>
</comment>
<gene>
    <name evidence="1" type="ORF">S12H4_12702</name>
</gene>
<reference evidence="1" key="1">
    <citation type="journal article" date="2014" name="Front. Microbiol.">
        <title>High frequency of phylogenetically diverse reductive dehalogenase-homologous genes in deep subseafloor sedimentary metagenomes.</title>
        <authorList>
            <person name="Kawai M."/>
            <person name="Futagami T."/>
            <person name="Toyoda A."/>
            <person name="Takaki Y."/>
            <person name="Nishi S."/>
            <person name="Hori S."/>
            <person name="Arai W."/>
            <person name="Tsubouchi T."/>
            <person name="Morono Y."/>
            <person name="Uchiyama I."/>
            <person name="Ito T."/>
            <person name="Fujiyama A."/>
            <person name="Inagaki F."/>
            <person name="Takami H."/>
        </authorList>
    </citation>
    <scope>NUCLEOTIDE SEQUENCE</scope>
    <source>
        <strain evidence="1">Expedition CK06-06</strain>
    </source>
</reference>
<name>X1T3D1_9ZZZZ</name>
<sequence length="229" mass="25688">MADALLGSNQNLEDLGDLLYPDSLLPVGTGPGALAAIELYLELYRATGKDLYRKSAVALKSKFFTQRVQLVPLLGWDRGSANLDTTLREARIAISVAEAGHAVKELHRFFDALLPWIHLNRPDPASKFNPMGGVHHTLDDNTLLFRGFEVSYTLLKLNALGKTKSPPEELVLLVSQLLGFALQNPPGTSFYDPEKKDTDRFGPVNSRVWVRELYYLTRLFEEFPYIVQE</sequence>
<organism evidence="1">
    <name type="scientific">marine sediment metagenome</name>
    <dbReference type="NCBI Taxonomy" id="412755"/>
    <lineage>
        <taxon>unclassified sequences</taxon>
        <taxon>metagenomes</taxon>
        <taxon>ecological metagenomes</taxon>
    </lineage>
</organism>
<protein>
    <submittedName>
        <fullName evidence="1">Uncharacterized protein</fullName>
    </submittedName>
</protein>
<accession>X1T3D1</accession>